<protein>
    <submittedName>
        <fullName evidence="1">Uncharacterized protein</fullName>
    </submittedName>
</protein>
<sequence>MKLKINVVSPCESNGSLVAAAALVPPSDTPTHWGAALIREEADFPHHACSVVFTIGRRPVVVERSRLVDRTHHGSPY</sequence>
<gene>
    <name evidence="1" type="ORF">DPMN_016428</name>
</gene>
<keyword evidence="2" id="KW-1185">Reference proteome</keyword>
<organism evidence="1 2">
    <name type="scientific">Dreissena polymorpha</name>
    <name type="common">Zebra mussel</name>
    <name type="synonym">Mytilus polymorpha</name>
    <dbReference type="NCBI Taxonomy" id="45954"/>
    <lineage>
        <taxon>Eukaryota</taxon>
        <taxon>Metazoa</taxon>
        <taxon>Spiralia</taxon>
        <taxon>Lophotrochozoa</taxon>
        <taxon>Mollusca</taxon>
        <taxon>Bivalvia</taxon>
        <taxon>Autobranchia</taxon>
        <taxon>Heteroconchia</taxon>
        <taxon>Euheterodonta</taxon>
        <taxon>Imparidentia</taxon>
        <taxon>Neoheterodontei</taxon>
        <taxon>Myida</taxon>
        <taxon>Dreissenoidea</taxon>
        <taxon>Dreissenidae</taxon>
        <taxon>Dreissena</taxon>
    </lineage>
</organism>
<proteinExistence type="predicted"/>
<dbReference type="AlphaFoldDB" id="A0A9D4ND47"/>
<evidence type="ECO:0000313" key="1">
    <source>
        <dbReference type="EMBL" id="KAH3892313.1"/>
    </source>
</evidence>
<evidence type="ECO:0000313" key="2">
    <source>
        <dbReference type="Proteomes" id="UP000828390"/>
    </source>
</evidence>
<reference evidence="1" key="2">
    <citation type="submission" date="2020-11" db="EMBL/GenBank/DDBJ databases">
        <authorList>
            <person name="McCartney M.A."/>
            <person name="Auch B."/>
            <person name="Kono T."/>
            <person name="Mallez S."/>
            <person name="Becker A."/>
            <person name="Gohl D.M."/>
            <person name="Silverstein K.A.T."/>
            <person name="Koren S."/>
            <person name="Bechman K.B."/>
            <person name="Herman A."/>
            <person name="Abrahante J.E."/>
            <person name="Garbe J."/>
        </authorList>
    </citation>
    <scope>NUCLEOTIDE SEQUENCE</scope>
    <source>
        <strain evidence="1">Duluth1</strain>
        <tissue evidence="1">Whole animal</tissue>
    </source>
</reference>
<accession>A0A9D4ND47</accession>
<dbReference type="Proteomes" id="UP000828390">
    <property type="component" value="Unassembled WGS sequence"/>
</dbReference>
<name>A0A9D4ND47_DREPO</name>
<reference evidence="1" key="1">
    <citation type="journal article" date="2019" name="bioRxiv">
        <title>The Genome of the Zebra Mussel, Dreissena polymorpha: A Resource for Invasive Species Research.</title>
        <authorList>
            <person name="McCartney M.A."/>
            <person name="Auch B."/>
            <person name="Kono T."/>
            <person name="Mallez S."/>
            <person name="Zhang Y."/>
            <person name="Obille A."/>
            <person name="Becker A."/>
            <person name="Abrahante J.E."/>
            <person name="Garbe J."/>
            <person name="Badalamenti J.P."/>
            <person name="Herman A."/>
            <person name="Mangelson H."/>
            <person name="Liachko I."/>
            <person name="Sullivan S."/>
            <person name="Sone E.D."/>
            <person name="Koren S."/>
            <person name="Silverstein K.A.T."/>
            <person name="Beckman K.B."/>
            <person name="Gohl D.M."/>
        </authorList>
    </citation>
    <scope>NUCLEOTIDE SEQUENCE</scope>
    <source>
        <strain evidence="1">Duluth1</strain>
        <tissue evidence="1">Whole animal</tissue>
    </source>
</reference>
<comment type="caution">
    <text evidence="1">The sequence shown here is derived from an EMBL/GenBank/DDBJ whole genome shotgun (WGS) entry which is preliminary data.</text>
</comment>
<dbReference type="EMBL" id="JAIWYP010000001">
    <property type="protein sequence ID" value="KAH3892313.1"/>
    <property type="molecule type" value="Genomic_DNA"/>
</dbReference>